<organism evidence="1 2">
    <name type="scientific">Cupriavidus lacunae</name>
    <dbReference type="NCBI Taxonomy" id="2666307"/>
    <lineage>
        <taxon>Bacteria</taxon>
        <taxon>Pseudomonadati</taxon>
        <taxon>Pseudomonadota</taxon>
        <taxon>Betaproteobacteria</taxon>
        <taxon>Burkholderiales</taxon>
        <taxon>Burkholderiaceae</taxon>
        <taxon>Cupriavidus</taxon>
    </lineage>
</organism>
<dbReference type="Proteomes" id="UP000255165">
    <property type="component" value="Unassembled WGS sequence"/>
</dbReference>
<dbReference type="EMBL" id="QKWJ01000052">
    <property type="protein sequence ID" value="RDK06912.1"/>
    <property type="molecule type" value="Genomic_DNA"/>
</dbReference>
<evidence type="ECO:0000313" key="2">
    <source>
        <dbReference type="Proteomes" id="UP000255165"/>
    </source>
</evidence>
<protein>
    <submittedName>
        <fullName evidence="1">Uncharacterized protein</fullName>
    </submittedName>
</protein>
<accession>A0A370NMT9</accession>
<keyword evidence="2" id="KW-1185">Reference proteome</keyword>
<reference evidence="2" key="1">
    <citation type="submission" date="2018-06" db="EMBL/GenBank/DDBJ databases">
        <authorList>
            <person name="Feng T."/>
            <person name="Jeon C.O."/>
        </authorList>
    </citation>
    <scope>NUCLEOTIDE SEQUENCE [LARGE SCALE GENOMIC DNA]</scope>
    <source>
        <strain evidence="2">S23</strain>
    </source>
</reference>
<evidence type="ECO:0000313" key="1">
    <source>
        <dbReference type="EMBL" id="RDK06912.1"/>
    </source>
</evidence>
<dbReference type="AlphaFoldDB" id="A0A370NMT9"/>
<sequence length="71" mass="8256">MKRQFTRHVQRSGQAYPGRLAEPMIRSVQRQSKIRPVQPRPEGLLIDFAAASLESMQLQRLLQQCDWNGHL</sequence>
<name>A0A370NMT9_9BURK</name>
<proteinExistence type="predicted"/>
<gene>
    <name evidence="1" type="ORF">DN412_29080</name>
</gene>
<comment type="caution">
    <text evidence="1">The sequence shown here is derived from an EMBL/GenBank/DDBJ whole genome shotgun (WGS) entry which is preliminary data.</text>
</comment>